<comment type="subcellular location">
    <subcellularLocation>
        <location evidence="1">Membrane</location>
    </subcellularLocation>
</comment>
<dbReference type="InterPro" id="IPR051692">
    <property type="entry name" value="OMP-like"/>
</dbReference>
<feature type="signal peptide" evidence="5">
    <location>
        <begin position="1"/>
        <end position="26"/>
    </location>
</feature>
<dbReference type="Proteomes" id="UP000605099">
    <property type="component" value="Unassembled WGS sequence"/>
</dbReference>
<dbReference type="Pfam" id="PF13505">
    <property type="entry name" value="OMP_b-brl"/>
    <property type="match status" value="1"/>
</dbReference>
<evidence type="ECO:0000259" key="6">
    <source>
        <dbReference type="Pfam" id="PF13505"/>
    </source>
</evidence>
<keyword evidence="8" id="KW-1185">Reference proteome</keyword>
<evidence type="ECO:0000256" key="3">
    <source>
        <dbReference type="ARBA" id="ARBA00023136"/>
    </source>
</evidence>
<sequence length="281" mass="29860">MRIFHKAGAVSALAIACALTAQPALAQDRGDDFDGPYIQIVGGLSTQNNDGGDTLVFDTDGDGSYNDTVRTQTGSNAFSPGFCNGLAYGSTPGDGCRSDRDKLEYGARVGYDKRMGNFVVGALVEGMKSEAKDATTGFSTTPASYAIERQLDYAVSVRGRAGYTPGGGALFYATGGASLAKIDHTFTTTNTANAFDPQRNGAHVWGWQVGGGAEVMLTDNISMGLEYLYNRYHDYKYNVEVSQGSAPASNPFLLDSGTTRIKASDGNFDYHSLRATVGFRF</sequence>
<feature type="domain" description="Outer membrane protein beta-barrel" evidence="6">
    <location>
        <begin position="15"/>
        <end position="281"/>
    </location>
</feature>
<proteinExistence type="inferred from homology"/>
<evidence type="ECO:0000256" key="4">
    <source>
        <dbReference type="ARBA" id="ARBA00038306"/>
    </source>
</evidence>
<keyword evidence="3" id="KW-0472">Membrane</keyword>
<evidence type="ECO:0000256" key="5">
    <source>
        <dbReference type="SAM" id="SignalP"/>
    </source>
</evidence>
<dbReference type="RefSeq" id="WP_188819914.1">
    <property type="nucleotide sequence ID" value="NZ_BMLK01000010.1"/>
</dbReference>
<keyword evidence="2 5" id="KW-0732">Signal</keyword>
<dbReference type="InterPro" id="IPR027385">
    <property type="entry name" value="Beta-barrel_OMP"/>
</dbReference>
<organism evidence="7 8">
    <name type="scientific">Novosphingobium indicum</name>
    <dbReference type="NCBI Taxonomy" id="462949"/>
    <lineage>
        <taxon>Bacteria</taxon>
        <taxon>Pseudomonadati</taxon>
        <taxon>Pseudomonadota</taxon>
        <taxon>Alphaproteobacteria</taxon>
        <taxon>Sphingomonadales</taxon>
        <taxon>Sphingomonadaceae</taxon>
        <taxon>Novosphingobium</taxon>
    </lineage>
</organism>
<dbReference type="InterPro" id="IPR011250">
    <property type="entry name" value="OMP/PagP_B-barrel"/>
</dbReference>
<accession>A0ABQ2JP76</accession>
<dbReference type="Gene3D" id="2.40.160.20">
    <property type="match status" value="1"/>
</dbReference>
<dbReference type="PROSITE" id="PS51257">
    <property type="entry name" value="PROKAR_LIPOPROTEIN"/>
    <property type="match status" value="1"/>
</dbReference>
<gene>
    <name evidence="7" type="ORF">GCM10011349_23810</name>
</gene>
<reference evidence="8" key="1">
    <citation type="journal article" date="2019" name="Int. J. Syst. Evol. Microbiol.">
        <title>The Global Catalogue of Microorganisms (GCM) 10K type strain sequencing project: providing services to taxonomists for standard genome sequencing and annotation.</title>
        <authorList>
            <consortium name="The Broad Institute Genomics Platform"/>
            <consortium name="The Broad Institute Genome Sequencing Center for Infectious Disease"/>
            <person name="Wu L."/>
            <person name="Ma J."/>
        </authorList>
    </citation>
    <scope>NUCLEOTIDE SEQUENCE [LARGE SCALE GENOMIC DNA]</scope>
    <source>
        <strain evidence="8">CGMCC 1.6784</strain>
    </source>
</reference>
<comment type="similarity">
    <text evidence="4">Belongs to the Omp25/RopB family.</text>
</comment>
<feature type="chain" id="PRO_5046266850" description="Outer membrane protein beta-barrel domain-containing protein" evidence="5">
    <location>
        <begin position="27"/>
        <end position="281"/>
    </location>
</feature>
<dbReference type="SUPFAM" id="SSF56925">
    <property type="entry name" value="OMPA-like"/>
    <property type="match status" value="1"/>
</dbReference>
<protein>
    <recommendedName>
        <fullName evidence="6">Outer membrane protein beta-barrel domain-containing protein</fullName>
    </recommendedName>
</protein>
<evidence type="ECO:0000256" key="2">
    <source>
        <dbReference type="ARBA" id="ARBA00022729"/>
    </source>
</evidence>
<comment type="caution">
    <text evidence="7">The sequence shown here is derived from an EMBL/GenBank/DDBJ whole genome shotgun (WGS) entry which is preliminary data.</text>
</comment>
<dbReference type="PANTHER" id="PTHR34001">
    <property type="entry name" value="BLL7405 PROTEIN"/>
    <property type="match status" value="1"/>
</dbReference>
<evidence type="ECO:0000256" key="1">
    <source>
        <dbReference type="ARBA" id="ARBA00004370"/>
    </source>
</evidence>
<dbReference type="EMBL" id="BMLK01000010">
    <property type="protein sequence ID" value="GGN51330.1"/>
    <property type="molecule type" value="Genomic_DNA"/>
</dbReference>
<evidence type="ECO:0000313" key="8">
    <source>
        <dbReference type="Proteomes" id="UP000605099"/>
    </source>
</evidence>
<name>A0ABQ2JP76_9SPHN</name>
<evidence type="ECO:0000313" key="7">
    <source>
        <dbReference type="EMBL" id="GGN51330.1"/>
    </source>
</evidence>
<dbReference type="PANTHER" id="PTHR34001:SF3">
    <property type="entry name" value="BLL7405 PROTEIN"/>
    <property type="match status" value="1"/>
</dbReference>